<evidence type="ECO:0000313" key="2">
    <source>
        <dbReference type="Proteomes" id="UP000224567"/>
    </source>
</evidence>
<accession>A0A2G2WGY0</accession>
<reference evidence="1 2" key="1">
    <citation type="journal article" date="2017" name="Genome Biol.">
        <title>New reference genome sequences of hot pepper reveal the massive evolution of plant disease-resistance genes by retroduplication.</title>
        <authorList>
            <person name="Kim S."/>
            <person name="Park J."/>
            <person name="Yeom S.I."/>
            <person name="Kim Y.M."/>
            <person name="Seo E."/>
            <person name="Kim K.T."/>
            <person name="Kim M.S."/>
            <person name="Lee J.M."/>
            <person name="Cheong K."/>
            <person name="Shin H.S."/>
            <person name="Kim S.B."/>
            <person name="Han K."/>
            <person name="Lee J."/>
            <person name="Park M."/>
            <person name="Lee H.A."/>
            <person name="Lee H.Y."/>
            <person name="Lee Y."/>
            <person name="Oh S."/>
            <person name="Lee J.H."/>
            <person name="Choi E."/>
            <person name="Choi E."/>
            <person name="Lee S.E."/>
            <person name="Jeon J."/>
            <person name="Kim H."/>
            <person name="Choi G."/>
            <person name="Song H."/>
            <person name="Lee J."/>
            <person name="Lee S.C."/>
            <person name="Kwon J.K."/>
            <person name="Lee H.Y."/>
            <person name="Koo N."/>
            <person name="Hong Y."/>
            <person name="Kim R.W."/>
            <person name="Kang W.H."/>
            <person name="Huh J.H."/>
            <person name="Kang B.C."/>
            <person name="Yang T.J."/>
            <person name="Lee Y.H."/>
            <person name="Bennetzen J.L."/>
            <person name="Choi D."/>
        </authorList>
    </citation>
    <scope>NUCLEOTIDE SEQUENCE [LARGE SCALE GENOMIC DNA]</scope>
    <source>
        <strain evidence="2">cv. PBC81</strain>
    </source>
</reference>
<dbReference type="AlphaFoldDB" id="A0A2G2WGY0"/>
<organism evidence="1 2">
    <name type="scientific">Capsicum baccatum</name>
    <name type="common">Peruvian pepper</name>
    <dbReference type="NCBI Taxonomy" id="33114"/>
    <lineage>
        <taxon>Eukaryota</taxon>
        <taxon>Viridiplantae</taxon>
        <taxon>Streptophyta</taxon>
        <taxon>Embryophyta</taxon>
        <taxon>Tracheophyta</taxon>
        <taxon>Spermatophyta</taxon>
        <taxon>Magnoliopsida</taxon>
        <taxon>eudicotyledons</taxon>
        <taxon>Gunneridae</taxon>
        <taxon>Pentapetalae</taxon>
        <taxon>asterids</taxon>
        <taxon>lamiids</taxon>
        <taxon>Solanales</taxon>
        <taxon>Solanaceae</taxon>
        <taxon>Solanoideae</taxon>
        <taxon>Capsiceae</taxon>
        <taxon>Capsicum</taxon>
    </lineage>
</organism>
<comment type="caution">
    <text evidence="1">The sequence shown here is derived from an EMBL/GenBank/DDBJ whole genome shotgun (WGS) entry which is preliminary data.</text>
</comment>
<gene>
    <name evidence="1" type="ORF">CQW23_13587</name>
</gene>
<dbReference type="OrthoDB" id="1305343at2759"/>
<keyword evidence="2" id="KW-1185">Reference proteome</keyword>
<proteinExistence type="predicted"/>
<dbReference type="EMBL" id="MLFT02000006">
    <property type="protein sequence ID" value="PHT44429.1"/>
    <property type="molecule type" value="Genomic_DNA"/>
</dbReference>
<evidence type="ECO:0000313" key="1">
    <source>
        <dbReference type="EMBL" id="PHT44429.1"/>
    </source>
</evidence>
<protein>
    <submittedName>
        <fullName evidence="1">Uncharacterized protein</fullName>
    </submittedName>
</protein>
<sequence length="190" mass="20714">MLILSDLLAKGMNGFTCITLRFYHGGTLLYDGEDDYIREFEYSANCKFSIRPPNSCILGDIDNDAILLTICKTLQNGVVLDVYVHMAEEEYCDAFCKDVGTTENSIGIEIGGKEVGESYLKNVVGAALNTASTIASTSNPIAPNTVDPSDLVNHHIDSSDSDDSDFFVKVSDEFSDDSIESENEKATNLL</sequence>
<dbReference type="Proteomes" id="UP000224567">
    <property type="component" value="Unassembled WGS sequence"/>
</dbReference>
<name>A0A2G2WGY0_CAPBA</name>
<reference evidence="2" key="2">
    <citation type="journal article" date="2017" name="J. Anim. Genet.">
        <title>Multiple reference genome sequences of hot pepper reveal the massive evolution of plant disease resistance genes by retroduplication.</title>
        <authorList>
            <person name="Kim S."/>
            <person name="Park J."/>
            <person name="Yeom S.-I."/>
            <person name="Kim Y.-M."/>
            <person name="Seo E."/>
            <person name="Kim K.-T."/>
            <person name="Kim M.-S."/>
            <person name="Lee J.M."/>
            <person name="Cheong K."/>
            <person name="Shin H.-S."/>
            <person name="Kim S.-B."/>
            <person name="Han K."/>
            <person name="Lee J."/>
            <person name="Park M."/>
            <person name="Lee H.-A."/>
            <person name="Lee H.-Y."/>
            <person name="Lee Y."/>
            <person name="Oh S."/>
            <person name="Lee J.H."/>
            <person name="Choi E."/>
            <person name="Choi E."/>
            <person name="Lee S.E."/>
            <person name="Jeon J."/>
            <person name="Kim H."/>
            <person name="Choi G."/>
            <person name="Song H."/>
            <person name="Lee J."/>
            <person name="Lee S.-C."/>
            <person name="Kwon J.-K."/>
            <person name="Lee H.-Y."/>
            <person name="Koo N."/>
            <person name="Hong Y."/>
            <person name="Kim R.W."/>
            <person name="Kang W.-H."/>
            <person name="Huh J.H."/>
            <person name="Kang B.-C."/>
            <person name="Yang T.-J."/>
            <person name="Lee Y.-H."/>
            <person name="Bennetzen J.L."/>
            <person name="Choi D."/>
        </authorList>
    </citation>
    <scope>NUCLEOTIDE SEQUENCE [LARGE SCALE GENOMIC DNA]</scope>
    <source>
        <strain evidence="2">cv. PBC81</strain>
    </source>
</reference>